<dbReference type="KEGG" id="oho:Oweho_2266"/>
<dbReference type="STRING" id="926562.Oweho_2266"/>
<proteinExistence type="predicted"/>
<reference evidence="1 2" key="1">
    <citation type="journal article" date="2012" name="Stand. Genomic Sci.">
        <title>Genome sequence of the orange-pigmented seawater bacterium Owenweeksia hongkongensis type strain (UST20020801(T)).</title>
        <authorList>
            <person name="Riedel T."/>
            <person name="Held B."/>
            <person name="Nolan M."/>
            <person name="Lucas S."/>
            <person name="Lapidus A."/>
            <person name="Tice H."/>
            <person name="Del Rio T.G."/>
            <person name="Cheng J.F."/>
            <person name="Han C."/>
            <person name="Tapia R."/>
            <person name="Goodwin L.A."/>
            <person name="Pitluck S."/>
            <person name="Liolios K."/>
            <person name="Mavromatis K."/>
            <person name="Pagani I."/>
            <person name="Ivanova N."/>
            <person name="Mikhailova N."/>
            <person name="Pati A."/>
            <person name="Chen A."/>
            <person name="Palaniappan K."/>
            <person name="Rohde M."/>
            <person name="Tindall B.J."/>
            <person name="Detter J.C."/>
            <person name="Goker M."/>
            <person name="Woyke T."/>
            <person name="Bristow J."/>
            <person name="Eisen J.A."/>
            <person name="Markowitz V."/>
            <person name="Hugenholtz P."/>
            <person name="Klenk H.P."/>
            <person name="Kyrpides N.C."/>
        </authorList>
    </citation>
    <scope>NUCLEOTIDE SEQUENCE</scope>
    <source>
        <strain evidence="2">DSM 17368 / JCM 12287 / NRRL B-23963</strain>
    </source>
</reference>
<organism evidence="1 2">
    <name type="scientific">Owenweeksia hongkongensis (strain DSM 17368 / CIP 108786 / JCM 12287 / NRRL B-23963 / UST20020801)</name>
    <dbReference type="NCBI Taxonomy" id="926562"/>
    <lineage>
        <taxon>Bacteria</taxon>
        <taxon>Pseudomonadati</taxon>
        <taxon>Bacteroidota</taxon>
        <taxon>Flavobacteriia</taxon>
        <taxon>Flavobacteriales</taxon>
        <taxon>Owenweeksiaceae</taxon>
        <taxon>Owenweeksia</taxon>
    </lineage>
</organism>
<dbReference type="AlphaFoldDB" id="G8R5G5"/>
<evidence type="ECO:0000313" key="2">
    <source>
        <dbReference type="Proteomes" id="UP000005631"/>
    </source>
</evidence>
<keyword evidence="2" id="KW-1185">Reference proteome</keyword>
<dbReference type="Proteomes" id="UP000005631">
    <property type="component" value="Chromosome"/>
</dbReference>
<dbReference type="HOGENOM" id="CLU_2383358_0_0_10"/>
<gene>
    <name evidence="1" type="ordered locus">Oweho_2266</name>
</gene>
<evidence type="ECO:0000313" key="1">
    <source>
        <dbReference type="EMBL" id="AEV33239.1"/>
    </source>
</evidence>
<sequence length="94" mass="10867">MSSVKKEILKKVNYILENEADETILVQLREELASYEARVVANDASMAEQALFSEKEIREINEGYERSKNPENLIPHDKVMEHIWKDIGKYTGKA</sequence>
<dbReference type="RefSeq" id="WP_014202588.1">
    <property type="nucleotide sequence ID" value="NC_016599.1"/>
</dbReference>
<name>G8R5G5_OWEHD</name>
<dbReference type="EMBL" id="CP003156">
    <property type="protein sequence ID" value="AEV33239.1"/>
    <property type="molecule type" value="Genomic_DNA"/>
</dbReference>
<protein>
    <submittedName>
        <fullName evidence="1">Uncharacterized protein</fullName>
    </submittedName>
</protein>
<accession>G8R5G5</accession>